<reference evidence="2 3" key="1">
    <citation type="submission" date="2019-12" db="EMBL/GenBank/DDBJ databases">
        <title>complete genome sequences of Pseudomonas otitidis str. WP8-S17-CRE-03 isolated from wastewater treatment plant effluent.</title>
        <authorList>
            <person name="Sekizuka T."/>
            <person name="Itokawa K."/>
            <person name="Yatsu K."/>
            <person name="Inamine Y."/>
            <person name="Kuroda M."/>
        </authorList>
    </citation>
    <scope>NUCLEOTIDE SEQUENCE [LARGE SCALE GENOMIC DNA]</scope>
    <source>
        <strain evidence="2 3">WP8-S17-CRE-03</strain>
    </source>
</reference>
<dbReference type="GO" id="GO:0004016">
    <property type="term" value="F:adenylate cyclase activity"/>
    <property type="evidence" value="ECO:0007669"/>
    <property type="project" value="UniProtKB-ARBA"/>
</dbReference>
<dbReference type="RefSeq" id="WP_182851972.1">
    <property type="nucleotide sequence ID" value="NZ_AP022213.1"/>
</dbReference>
<feature type="domain" description="Guanylate cyclase" evidence="1">
    <location>
        <begin position="96"/>
        <end position="236"/>
    </location>
</feature>
<dbReference type="InterPro" id="IPR040511">
    <property type="entry name" value="AGS_C"/>
</dbReference>
<sequence length="446" mass="51020">MKPSFLSESGFDEIFQKSSSKRFLKATMESLNDSQIEVAHSTEDGALALGPQREFVVQKYFREMFDKPGVNTHGIADHPDFRSLAYEDRTINQYVSTLFIDIKGSTRLSLIYDLDFIYRFKNAVLQTCIEIVRSFDGYVHRLMGDALMAFFGSKNMDKEQAALDSINCSLICKLTLEKAIKPWLKKQKGFDISTFGFRIGCNFGDDHEVLWANYGFGDLGEVSPTGLPVDLAAKLQGLANKNEIMIGQGIIDFIRWPEEYSSYKTKTRNGQEETIPFIIPNYTKSDGTNLNYTMRILGYESCLEYLPIDPKIKSNLERSKFIGNNSITFKCYIEHSNENPKEYISATRFLEKDLNLIFKVTALSASRLKFPLSVTFKKKNHGPDVPQDQLSEEIEPIKIKQDRKNPFSTCQISRETSYRGLHTMECEIRDIEGQLIYRNKIAVLIK</sequence>
<dbReference type="Gene3D" id="3.30.70.1230">
    <property type="entry name" value="Nucleotide cyclase"/>
    <property type="match status" value="1"/>
</dbReference>
<dbReference type="SUPFAM" id="SSF55073">
    <property type="entry name" value="Nucleotide cyclase"/>
    <property type="match status" value="1"/>
</dbReference>
<protein>
    <recommendedName>
        <fullName evidence="1">Guanylate cyclase domain-containing protein</fullName>
    </recommendedName>
</protein>
<dbReference type="InterPro" id="IPR029787">
    <property type="entry name" value="Nucleotide_cyclase"/>
</dbReference>
<evidence type="ECO:0000313" key="2">
    <source>
        <dbReference type="EMBL" id="BBT15301.1"/>
    </source>
</evidence>
<dbReference type="GO" id="GO:0035556">
    <property type="term" value="P:intracellular signal transduction"/>
    <property type="evidence" value="ECO:0007669"/>
    <property type="project" value="InterPro"/>
</dbReference>
<dbReference type="AlphaFoldDB" id="A0A6S5RH91"/>
<dbReference type="PROSITE" id="PS50125">
    <property type="entry name" value="GUANYLATE_CYCLASE_2"/>
    <property type="match status" value="1"/>
</dbReference>
<name>A0A6S5RH91_9GAMM</name>
<accession>A0A6S5RH91</accession>
<dbReference type="Pfam" id="PF18134">
    <property type="entry name" value="AGS_C"/>
    <property type="match status" value="1"/>
</dbReference>
<dbReference type="Proteomes" id="UP000515591">
    <property type="component" value="Chromosome"/>
</dbReference>
<dbReference type="EMBL" id="AP022213">
    <property type="protein sequence ID" value="BBT15301.1"/>
    <property type="molecule type" value="Genomic_DNA"/>
</dbReference>
<organism evidence="2 3">
    <name type="scientific">Metapseudomonas otitidis</name>
    <dbReference type="NCBI Taxonomy" id="319939"/>
    <lineage>
        <taxon>Bacteria</taxon>
        <taxon>Pseudomonadati</taxon>
        <taxon>Pseudomonadota</taxon>
        <taxon>Gammaproteobacteria</taxon>
        <taxon>Pseudomonadales</taxon>
        <taxon>Pseudomonadaceae</taxon>
        <taxon>Metapseudomonas</taxon>
    </lineage>
</organism>
<evidence type="ECO:0000259" key="1">
    <source>
        <dbReference type="PROSITE" id="PS50125"/>
    </source>
</evidence>
<evidence type="ECO:0000313" key="3">
    <source>
        <dbReference type="Proteomes" id="UP000515591"/>
    </source>
</evidence>
<proteinExistence type="predicted"/>
<dbReference type="CDD" id="cd07302">
    <property type="entry name" value="CHD"/>
    <property type="match status" value="1"/>
</dbReference>
<dbReference type="GO" id="GO:0009190">
    <property type="term" value="P:cyclic nucleotide biosynthetic process"/>
    <property type="evidence" value="ECO:0007669"/>
    <property type="project" value="InterPro"/>
</dbReference>
<gene>
    <name evidence="2" type="ORF">WP8S17C03_13500</name>
</gene>
<dbReference type="InterPro" id="IPR001054">
    <property type="entry name" value="A/G_cyclase"/>
</dbReference>